<organism evidence="3 4">
    <name type="scientific">Salibacterium qingdaonense</name>
    <dbReference type="NCBI Taxonomy" id="266892"/>
    <lineage>
        <taxon>Bacteria</taxon>
        <taxon>Bacillati</taxon>
        <taxon>Bacillota</taxon>
        <taxon>Bacilli</taxon>
        <taxon>Bacillales</taxon>
        <taxon>Bacillaceae</taxon>
    </lineage>
</organism>
<dbReference type="InterPro" id="IPR001584">
    <property type="entry name" value="Integrase_cat-core"/>
</dbReference>
<dbReference type="Proteomes" id="UP000199668">
    <property type="component" value="Unassembled WGS sequence"/>
</dbReference>
<gene>
    <name evidence="3" type="ORF">SAMN04488054_13619</name>
</gene>
<dbReference type="Gene3D" id="3.30.420.10">
    <property type="entry name" value="Ribonuclease H-like superfamily/Ribonuclease H"/>
    <property type="match status" value="1"/>
</dbReference>
<dbReference type="NCBIfam" id="NF033516">
    <property type="entry name" value="transpos_IS3"/>
    <property type="match status" value="1"/>
</dbReference>
<protein>
    <submittedName>
        <fullName evidence="3">Transposase InsO and inactivated derivatives</fullName>
    </submittedName>
</protein>
<dbReference type="Pfam" id="PF00665">
    <property type="entry name" value="rve"/>
    <property type="match status" value="1"/>
</dbReference>
<dbReference type="SUPFAM" id="SSF53098">
    <property type="entry name" value="Ribonuclease H-like"/>
    <property type="match status" value="1"/>
</dbReference>
<keyword evidence="4" id="KW-1185">Reference proteome</keyword>
<dbReference type="PANTHER" id="PTHR46889">
    <property type="entry name" value="TRANSPOSASE INSF FOR INSERTION SEQUENCE IS3B-RELATED"/>
    <property type="match status" value="1"/>
</dbReference>
<dbReference type="GO" id="GO:0015074">
    <property type="term" value="P:DNA integration"/>
    <property type="evidence" value="ECO:0007669"/>
    <property type="project" value="InterPro"/>
</dbReference>
<dbReference type="InterPro" id="IPR025948">
    <property type="entry name" value="HTH-like_dom"/>
</dbReference>
<proteinExistence type="predicted"/>
<accession>A0A1I4Q4R5</accession>
<dbReference type="InterPro" id="IPR050900">
    <property type="entry name" value="Transposase_IS3/IS150/IS904"/>
</dbReference>
<dbReference type="InterPro" id="IPR012337">
    <property type="entry name" value="RNaseH-like_sf"/>
</dbReference>
<reference evidence="3 4" key="1">
    <citation type="submission" date="2016-10" db="EMBL/GenBank/DDBJ databases">
        <authorList>
            <person name="de Groot N.N."/>
        </authorList>
    </citation>
    <scope>NUCLEOTIDE SEQUENCE [LARGE SCALE GENOMIC DNA]</scope>
    <source>
        <strain evidence="3 4">CGMCC 1.6134</strain>
    </source>
</reference>
<evidence type="ECO:0000256" key="1">
    <source>
        <dbReference type="ARBA" id="ARBA00002286"/>
    </source>
</evidence>
<evidence type="ECO:0000313" key="3">
    <source>
        <dbReference type="EMBL" id="SFM34655.1"/>
    </source>
</evidence>
<dbReference type="InterPro" id="IPR036397">
    <property type="entry name" value="RNaseH_sf"/>
</dbReference>
<feature type="domain" description="Integrase catalytic" evidence="2">
    <location>
        <begin position="114"/>
        <end position="275"/>
    </location>
</feature>
<dbReference type="AlphaFoldDB" id="A0A1I4Q4R5"/>
<comment type="function">
    <text evidence="1">Involved in the transposition of the insertion sequence.</text>
</comment>
<dbReference type="Pfam" id="PF13333">
    <property type="entry name" value="rve_2"/>
    <property type="match status" value="1"/>
</dbReference>
<sequence length="279" mass="32464">MIRNNRHNYSVSAMCAVLQLPKSTYYYEAKLKDTSEEDELTARIVDIFHRSRKNFGTRKIKHELQTEGRKVSRRRIGRIMKEQGLVSKYTVAHFKPMKSTCNESDQGNTLNRHFDQNQARKVVVSDLTYVRVGTKWNYICAILDLYNREIIGYSAGAKKDAALVQKAFASIEGDLRDIHLFHTDRGNEFKNQAIEELLETFDIDRSLSEKGCPYDNAVAEATYKVLKTEFIYGETFENLKELELALFDYVHWYNNIRIHGTLGYLTPAAYRRKHLNEMV</sequence>
<dbReference type="PROSITE" id="PS50994">
    <property type="entry name" value="INTEGRASE"/>
    <property type="match status" value="1"/>
</dbReference>
<dbReference type="PANTHER" id="PTHR46889:SF5">
    <property type="entry name" value="INTEGRASE PROTEIN"/>
    <property type="match status" value="1"/>
</dbReference>
<evidence type="ECO:0000313" key="4">
    <source>
        <dbReference type="Proteomes" id="UP000199668"/>
    </source>
</evidence>
<evidence type="ECO:0000259" key="2">
    <source>
        <dbReference type="PROSITE" id="PS50994"/>
    </source>
</evidence>
<dbReference type="GO" id="GO:0003676">
    <property type="term" value="F:nucleic acid binding"/>
    <property type="evidence" value="ECO:0007669"/>
    <property type="project" value="InterPro"/>
</dbReference>
<dbReference type="Pfam" id="PF13276">
    <property type="entry name" value="HTH_21"/>
    <property type="match status" value="1"/>
</dbReference>
<dbReference type="InterPro" id="IPR048020">
    <property type="entry name" value="Transpos_IS3"/>
</dbReference>
<dbReference type="EMBL" id="FOTY01000036">
    <property type="protein sequence ID" value="SFM34655.1"/>
    <property type="molecule type" value="Genomic_DNA"/>
</dbReference>
<name>A0A1I4Q4R5_9BACI</name>
<dbReference type="STRING" id="266892.SAMN04488054_13619"/>